<dbReference type="OrthoDB" id="9813719at2"/>
<comment type="caution">
    <text evidence="1">The sequence shown here is derived from an EMBL/GenBank/DDBJ whole genome shotgun (WGS) entry which is preliminary data.</text>
</comment>
<keyword evidence="2" id="KW-1185">Reference proteome</keyword>
<gene>
    <name evidence="1" type="ORF">H010_23339</name>
</gene>
<evidence type="ECO:0000313" key="1">
    <source>
        <dbReference type="EMBL" id="MDG5978206.1"/>
    </source>
</evidence>
<sequence>MQPDPPGAIIFSDELKKAYPSEDVKDLIRSGSLRKLARGAFTTERHKPLDVVVLENWWRLAERWFPGGLVVRRSAVPGIIEREKVVYLTFGRMNGTTLIHGFRFTVSPGRPPVKGMKNMLNDHRLGKLFVSSRARAMLENLEFDIDHPESILGYGWVEDELRRLYRHQGNAGLVALCMDAGALASHFGMEKSRDELALCVERVLAASGNGRASLPRPPARRGTVT</sequence>
<reference evidence="1" key="1">
    <citation type="submission" date="2013-01" db="EMBL/GenBank/DDBJ databases">
        <title>Genome draft of Hydrogenophaga taeniospiralis 2K1.</title>
        <authorList>
            <person name="Gomila M."/>
            <person name="Lalucat J."/>
        </authorList>
    </citation>
    <scope>NUCLEOTIDE SEQUENCE</scope>
    <source>
        <strain evidence="1">CCUG 15921</strain>
    </source>
</reference>
<dbReference type="EMBL" id="AOGK01000032">
    <property type="protein sequence ID" value="MDG5978206.1"/>
    <property type="molecule type" value="Genomic_DNA"/>
</dbReference>
<protein>
    <submittedName>
        <fullName evidence="1">Filamentation induced by cAMP protein fic</fullName>
    </submittedName>
</protein>
<dbReference type="Proteomes" id="UP001152876">
    <property type="component" value="Unassembled WGS sequence"/>
</dbReference>
<accession>A0A9X4NX17</accession>
<dbReference type="RefSeq" id="WP_068174719.1">
    <property type="nucleotide sequence ID" value="NZ_AOGK01000032.1"/>
</dbReference>
<name>A0A9X4NX17_9BURK</name>
<dbReference type="AlphaFoldDB" id="A0A9X4NX17"/>
<evidence type="ECO:0000313" key="2">
    <source>
        <dbReference type="Proteomes" id="UP001152876"/>
    </source>
</evidence>
<proteinExistence type="predicted"/>
<organism evidence="1 2">
    <name type="scientific">Hydrogenophaga taeniospiralis CCUG 15921</name>
    <dbReference type="NCBI Taxonomy" id="1281780"/>
    <lineage>
        <taxon>Bacteria</taxon>
        <taxon>Pseudomonadati</taxon>
        <taxon>Pseudomonadota</taxon>
        <taxon>Betaproteobacteria</taxon>
        <taxon>Burkholderiales</taxon>
        <taxon>Comamonadaceae</taxon>
        <taxon>Hydrogenophaga</taxon>
    </lineage>
</organism>